<dbReference type="InterPro" id="IPR000591">
    <property type="entry name" value="DEP_dom"/>
</dbReference>
<dbReference type="EMBL" id="BMAT01007661">
    <property type="protein sequence ID" value="GFR68707.1"/>
    <property type="molecule type" value="Genomic_DNA"/>
</dbReference>
<dbReference type="SUPFAM" id="SSF46785">
    <property type="entry name" value="Winged helix' DNA-binding domain"/>
    <property type="match status" value="1"/>
</dbReference>
<dbReference type="InterPro" id="IPR051832">
    <property type="entry name" value="mTOR-Rac_regulators"/>
</dbReference>
<dbReference type="SMART" id="SM00049">
    <property type="entry name" value="DEP"/>
    <property type="match status" value="1"/>
</dbReference>
<name>A0AAV4F5P6_9GAST</name>
<dbReference type="GO" id="GO:0030514">
    <property type="term" value="P:negative regulation of BMP signaling pathway"/>
    <property type="evidence" value="ECO:0007669"/>
    <property type="project" value="TreeGrafter"/>
</dbReference>
<dbReference type="InterPro" id="IPR036390">
    <property type="entry name" value="WH_DNA-bd_sf"/>
</dbReference>
<comment type="caution">
    <text evidence="2">The sequence shown here is derived from an EMBL/GenBank/DDBJ whole genome shotgun (WGS) entry which is preliminary data.</text>
</comment>
<accession>A0AAV4F5P6</accession>
<keyword evidence="3" id="KW-1185">Reference proteome</keyword>
<sequence>MFGFESKIIFSPVLRRIRRYLLGSEIMKLPLVADLEDVTKETCNQFTKYHSENCVKEIVRDRRFGNRTVNNVFTGTALCDYLIRCGLATDRSSAVEYGCHLLLGRVITHINSEQNFHDALYFYKFMETYEELPV</sequence>
<reference evidence="2 3" key="1">
    <citation type="journal article" date="2021" name="Elife">
        <title>Chloroplast acquisition without the gene transfer in kleptoplastic sea slugs, Plakobranchus ocellatus.</title>
        <authorList>
            <person name="Maeda T."/>
            <person name="Takahashi S."/>
            <person name="Yoshida T."/>
            <person name="Shimamura S."/>
            <person name="Takaki Y."/>
            <person name="Nagai Y."/>
            <person name="Toyoda A."/>
            <person name="Suzuki Y."/>
            <person name="Arimoto A."/>
            <person name="Ishii H."/>
            <person name="Satoh N."/>
            <person name="Nishiyama T."/>
            <person name="Hasebe M."/>
            <person name="Maruyama T."/>
            <person name="Minagawa J."/>
            <person name="Obokata J."/>
            <person name="Shigenobu S."/>
        </authorList>
    </citation>
    <scope>NUCLEOTIDE SEQUENCE [LARGE SCALE GENOMIC DNA]</scope>
</reference>
<protein>
    <submittedName>
        <fullName evidence="2">Integral membrane protein GPR155-like</fullName>
    </submittedName>
</protein>
<evidence type="ECO:0000313" key="3">
    <source>
        <dbReference type="Proteomes" id="UP000762676"/>
    </source>
</evidence>
<dbReference type="PROSITE" id="PS50186">
    <property type="entry name" value="DEP"/>
    <property type="match status" value="1"/>
</dbReference>
<dbReference type="PANTHER" id="PTHR22829">
    <property type="entry name" value="DEP DOMAIN PROTEIN"/>
    <property type="match status" value="1"/>
</dbReference>
<dbReference type="GO" id="GO:0035556">
    <property type="term" value="P:intracellular signal transduction"/>
    <property type="evidence" value="ECO:0007669"/>
    <property type="project" value="InterPro"/>
</dbReference>
<proteinExistence type="predicted"/>
<evidence type="ECO:0000259" key="1">
    <source>
        <dbReference type="PROSITE" id="PS50186"/>
    </source>
</evidence>
<feature type="domain" description="DEP" evidence="1">
    <location>
        <begin position="59"/>
        <end position="127"/>
    </location>
</feature>
<organism evidence="2 3">
    <name type="scientific">Elysia marginata</name>
    <dbReference type="NCBI Taxonomy" id="1093978"/>
    <lineage>
        <taxon>Eukaryota</taxon>
        <taxon>Metazoa</taxon>
        <taxon>Spiralia</taxon>
        <taxon>Lophotrochozoa</taxon>
        <taxon>Mollusca</taxon>
        <taxon>Gastropoda</taxon>
        <taxon>Heterobranchia</taxon>
        <taxon>Euthyneura</taxon>
        <taxon>Panpulmonata</taxon>
        <taxon>Sacoglossa</taxon>
        <taxon>Placobranchoidea</taxon>
        <taxon>Plakobranchidae</taxon>
        <taxon>Elysia</taxon>
    </lineage>
</organism>
<dbReference type="InterPro" id="IPR036388">
    <property type="entry name" value="WH-like_DNA-bd_sf"/>
</dbReference>
<dbReference type="Pfam" id="PF00610">
    <property type="entry name" value="DEP"/>
    <property type="match status" value="1"/>
</dbReference>
<dbReference type="Proteomes" id="UP000762676">
    <property type="component" value="Unassembled WGS sequence"/>
</dbReference>
<dbReference type="Gene3D" id="1.10.10.10">
    <property type="entry name" value="Winged helix-like DNA-binding domain superfamily/Winged helix DNA-binding domain"/>
    <property type="match status" value="1"/>
</dbReference>
<dbReference type="AlphaFoldDB" id="A0AAV4F5P6"/>
<gene>
    <name evidence="2" type="ORF">ElyMa_003739900</name>
</gene>
<evidence type="ECO:0000313" key="2">
    <source>
        <dbReference type="EMBL" id="GFR68707.1"/>
    </source>
</evidence>
<dbReference type="PANTHER" id="PTHR22829:SF5">
    <property type="entry name" value="INTEGRAL MEMBRANE PROTEIN GPR155"/>
    <property type="match status" value="1"/>
</dbReference>